<evidence type="ECO:0000256" key="1">
    <source>
        <dbReference type="ARBA" id="ARBA00006354"/>
    </source>
</evidence>
<dbReference type="Gene3D" id="3.30.230.10">
    <property type="match status" value="1"/>
</dbReference>
<dbReference type="Pfam" id="PF13335">
    <property type="entry name" value="Mg_chelatase_C"/>
    <property type="match status" value="1"/>
</dbReference>
<dbReference type="PANTHER" id="PTHR32039:SF7">
    <property type="entry name" value="COMPETENCE PROTEIN COMM"/>
    <property type="match status" value="1"/>
</dbReference>
<dbReference type="PROSITE" id="PS50051">
    <property type="entry name" value="MCM_2"/>
    <property type="match status" value="1"/>
</dbReference>
<name>A0AA35CL58_9FIRM</name>
<dbReference type="GO" id="GO:0005524">
    <property type="term" value="F:ATP binding"/>
    <property type="evidence" value="ECO:0007669"/>
    <property type="project" value="UniProtKB-KW"/>
</dbReference>
<feature type="domain" description="MCM C-terminal AAA(+) ATPase" evidence="4">
    <location>
        <begin position="301"/>
        <end position="394"/>
    </location>
</feature>
<dbReference type="InterPro" id="IPR003593">
    <property type="entry name" value="AAA+_ATPase"/>
</dbReference>
<dbReference type="PRINTS" id="PR01657">
    <property type="entry name" value="MCMFAMILY"/>
</dbReference>
<dbReference type="InterPro" id="IPR025158">
    <property type="entry name" value="Mg_chelat-rel_C"/>
</dbReference>
<dbReference type="PANTHER" id="PTHR32039">
    <property type="entry name" value="MAGNESIUM-CHELATASE SUBUNIT CHLI"/>
    <property type="match status" value="1"/>
</dbReference>
<dbReference type="SUPFAM" id="SSF52540">
    <property type="entry name" value="P-loop containing nucleoside triphosphate hydrolases"/>
    <property type="match status" value="1"/>
</dbReference>
<dbReference type="KEGG" id="cmic:caldi_04260"/>
<evidence type="ECO:0000313" key="5">
    <source>
        <dbReference type="EMBL" id="BDG59336.1"/>
    </source>
</evidence>
<dbReference type="InterPro" id="IPR027417">
    <property type="entry name" value="P-loop_NTPase"/>
</dbReference>
<evidence type="ECO:0000256" key="2">
    <source>
        <dbReference type="ARBA" id="ARBA00022741"/>
    </source>
</evidence>
<dbReference type="SMART" id="SM00382">
    <property type="entry name" value="AAA"/>
    <property type="match status" value="1"/>
</dbReference>
<evidence type="ECO:0000259" key="4">
    <source>
        <dbReference type="PROSITE" id="PS50051"/>
    </source>
</evidence>
<dbReference type="GO" id="GO:0003677">
    <property type="term" value="F:DNA binding"/>
    <property type="evidence" value="ECO:0007669"/>
    <property type="project" value="InterPro"/>
</dbReference>
<sequence length="523" mass="55209">MVARVVSFALRGVDAYPVLVEVDVQNGLPSFDVVGLPDPAVREARERVRAAIRNVGCEFPLRRITVNLAPADLRKAGPGFDLPLALAVLAATGQLGEKGSGVLPGLGVTGELSLDGQVRPVPGALAAAEAARACGLRALLVPAPDAAEAALAGGPPVFPAPDLSAVLRWLRHGGPDAPPGAEAVLRPVTAAGPCPDDPPAVEDLGDVQGQEAGKRALEIAAAGGHNLLLVGPPGAGKSMLARRLPGILPPLSREEALEVTRIYSAAGLVPAPARLMTRPPYRAPHHSASRAALVGSLHRPGELTLAHRGVLFLDELPEFPRDALEALRQPLEEGRITIARTGGSVTYPADVMLVAAANPSPCGQFPGAGCTCAPAQVERYLSRLSGPLVDRFDLQVRVARVSYRELTGAAGRSPARQSERVRARVEEARERQRRRLAGHGCTCNARIPPRLLRHLCRLPPEAEQLLARAFDSLGLTLRGHDRVLRVARTIADLEGSRDIRTEHLAEALQYRFPLPAEAAGARP</sequence>
<gene>
    <name evidence="5" type="ORF">caldi_04260</name>
</gene>
<evidence type="ECO:0000256" key="3">
    <source>
        <dbReference type="ARBA" id="ARBA00022840"/>
    </source>
</evidence>
<dbReference type="InterPro" id="IPR004482">
    <property type="entry name" value="Mg_chelat-rel"/>
</dbReference>
<dbReference type="Pfam" id="PF01078">
    <property type="entry name" value="Mg_chelatase"/>
    <property type="match status" value="1"/>
</dbReference>
<comment type="similarity">
    <text evidence="1">Belongs to the Mg-chelatase subunits D/I family. ComM subfamily.</text>
</comment>
<keyword evidence="2" id="KW-0547">Nucleotide-binding</keyword>
<dbReference type="InterPro" id="IPR020568">
    <property type="entry name" value="Ribosomal_Su5_D2-typ_SF"/>
</dbReference>
<dbReference type="Proteomes" id="UP001163687">
    <property type="component" value="Chromosome"/>
</dbReference>
<evidence type="ECO:0000313" key="6">
    <source>
        <dbReference type="Proteomes" id="UP001163687"/>
    </source>
</evidence>
<proteinExistence type="inferred from homology"/>
<dbReference type="RefSeq" id="WP_264843468.1">
    <property type="nucleotide sequence ID" value="NZ_AP025628.1"/>
</dbReference>
<dbReference type="NCBIfam" id="TIGR00368">
    <property type="entry name" value="YifB family Mg chelatase-like AAA ATPase"/>
    <property type="match status" value="1"/>
</dbReference>
<accession>A0AA35CL58</accession>
<reference evidence="5" key="1">
    <citation type="submission" date="2022-03" db="EMBL/GenBank/DDBJ databases">
        <title>Complete genome sequence of Caldinitratiruptor microaerophilus.</title>
        <authorList>
            <person name="Mukaiyama R."/>
            <person name="Nishiyama T."/>
            <person name="Ueda K."/>
        </authorList>
    </citation>
    <scope>NUCLEOTIDE SEQUENCE</scope>
    <source>
        <strain evidence="5">JCM 16183</strain>
    </source>
</reference>
<dbReference type="InterPro" id="IPR000523">
    <property type="entry name" value="Mg_chelatse_chII-like_cat_dom"/>
</dbReference>
<dbReference type="EMBL" id="AP025628">
    <property type="protein sequence ID" value="BDG59336.1"/>
    <property type="molecule type" value="Genomic_DNA"/>
</dbReference>
<dbReference type="Pfam" id="PF13541">
    <property type="entry name" value="ChlI"/>
    <property type="match status" value="1"/>
</dbReference>
<dbReference type="SUPFAM" id="SSF54211">
    <property type="entry name" value="Ribosomal protein S5 domain 2-like"/>
    <property type="match status" value="1"/>
</dbReference>
<protein>
    <submittedName>
        <fullName evidence="5">Fis family transcriptional regulator</fullName>
    </submittedName>
</protein>
<dbReference type="Gene3D" id="3.40.50.300">
    <property type="entry name" value="P-loop containing nucleotide triphosphate hydrolases"/>
    <property type="match status" value="1"/>
</dbReference>
<dbReference type="InterPro" id="IPR045006">
    <property type="entry name" value="CHLI-like"/>
</dbReference>
<dbReference type="AlphaFoldDB" id="A0AA35CL58"/>
<keyword evidence="6" id="KW-1185">Reference proteome</keyword>
<dbReference type="InterPro" id="IPR001208">
    <property type="entry name" value="MCM_dom"/>
</dbReference>
<organism evidence="5 6">
    <name type="scientific">Caldinitratiruptor microaerophilus</name>
    <dbReference type="NCBI Taxonomy" id="671077"/>
    <lineage>
        <taxon>Bacteria</taxon>
        <taxon>Bacillati</taxon>
        <taxon>Bacillota</taxon>
        <taxon>Clostridia</taxon>
        <taxon>Eubacteriales</taxon>
        <taxon>Symbiobacteriaceae</taxon>
        <taxon>Caldinitratiruptor</taxon>
    </lineage>
</organism>
<dbReference type="InterPro" id="IPR014721">
    <property type="entry name" value="Ribsml_uS5_D2-typ_fold_subgr"/>
</dbReference>
<keyword evidence="3" id="KW-0067">ATP-binding</keyword>